<feature type="domain" description="Carboxylesterase type B" evidence="5">
    <location>
        <begin position="29"/>
        <end position="513"/>
    </location>
</feature>
<dbReference type="InterPro" id="IPR029058">
    <property type="entry name" value="AB_hydrolase_fold"/>
</dbReference>
<evidence type="ECO:0000313" key="6">
    <source>
        <dbReference type="EMBL" id="KAJ6259701.1"/>
    </source>
</evidence>
<evidence type="ECO:0000256" key="2">
    <source>
        <dbReference type="ARBA" id="ARBA00022801"/>
    </source>
</evidence>
<organism evidence="6 7">
    <name type="scientific">Drechslerella dactyloides</name>
    <name type="common">Nematode-trapping fungus</name>
    <name type="synonym">Arthrobotrys dactyloides</name>
    <dbReference type="NCBI Taxonomy" id="74499"/>
    <lineage>
        <taxon>Eukaryota</taxon>
        <taxon>Fungi</taxon>
        <taxon>Dikarya</taxon>
        <taxon>Ascomycota</taxon>
        <taxon>Pezizomycotina</taxon>
        <taxon>Orbiliomycetes</taxon>
        <taxon>Orbiliales</taxon>
        <taxon>Orbiliaceae</taxon>
        <taxon>Drechslerella</taxon>
    </lineage>
</organism>
<evidence type="ECO:0000256" key="4">
    <source>
        <dbReference type="SAM" id="Phobius"/>
    </source>
</evidence>
<keyword evidence="7" id="KW-1185">Reference proteome</keyword>
<evidence type="ECO:0000256" key="1">
    <source>
        <dbReference type="ARBA" id="ARBA00005964"/>
    </source>
</evidence>
<dbReference type="GO" id="GO:0052689">
    <property type="term" value="F:carboxylic ester hydrolase activity"/>
    <property type="evidence" value="ECO:0007669"/>
    <property type="project" value="TreeGrafter"/>
</dbReference>
<gene>
    <name evidence="6" type="ORF">Dda_5339</name>
</gene>
<reference evidence="6" key="1">
    <citation type="submission" date="2023-01" db="EMBL/GenBank/DDBJ databases">
        <title>The chitinases involved in constricting ring structure development in the nematode-trapping fungus Drechslerella dactyloides.</title>
        <authorList>
            <person name="Wang R."/>
            <person name="Zhang L."/>
            <person name="Tang P."/>
            <person name="Li S."/>
            <person name="Liang L."/>
        </authorList>
    </citation>
    <scope>NUCLEOTIDE SEQUENCE</scope>
    <source>
        <strain evidence="6">YMF1.00031</strain>
    </source>
</reference>
<dbReference type="PANTHER" id="PTHR43918">
    <property type="entry name" value="ACETYLCHOLINESTERASE"/>
    <property type="match status" value="1"/>
</dbReference>
<dbReference type="PANTHER" id="PTHR43918:SF4">
    <property type="entry name" value="CARBOXYLIC ESTER HYDROLASE"/>
    <property type="match status" value="1"/>
</dbReference>
<dbReference type="PROSITE" id="PS00941">
    <property type="entry name" value="CARBOXYLESTERASE_B_2"/>
    <property type="match status" value="1"/>
</dbReference>
<dbReference type="InterPro" id="IPR019819">
    <property type="entry name" value="Carboxylesterase_B_CS"/>
</dbReference>
<comment type="similarity">
    <text evidence="1 3">Belongs to the type-B carboxylesterase/lipase family.</text>
</comment>
<dbReference type="PROSITE" id="PS00122">
    <property type="entry name" value="CARBOXYLESTERASE_B_1"/>
    <property type="match status" value="1"/>
</dbReference>
<dbReference type="Pfam" id="PF00135">
    <property type="entry name" value="COesterase"/>
    <property type="match status" value="1"/>
</dbReference>
<dbReference type="InterPro" id="IPR002018">
    <property type="entry name" value="CarbesteraseB"/>
</dbReference>
<dbReference type="AlphaFoldDB" id="A0AAD6IWD4"/>
<keyword evidence="4" id="KW-1133">Transmembrane helix</keyword>
<dbReference type="EC" id="3.1.1.-" evidence="3"/>
<feature type="transmembrane region" description="Helical" evidence="4">
    <location>
        <begin position="568"/>
        <end position="590"/>
    </location>
</feature>
<proteinExistence type="inferred from homology"/>
<evidence type="ECO:0000259" key="5">
    <source>
        <dbReference type="Pfam" id="PF00135"/>
    </source>
</evidence>
<dbReference type="EMBL" id="JAQGDS010000006">
    <property type="protein sequence ID" value="KAJ6259701.1"/>
    <property type="molecule type" value="Genomic_DNA"/>
</dbReference>
<dbReference type="Gene3D" id="3.40.50.1820">
    <property type="entry name" value="alpha/beta hydrolase"/>
    <property type="match status" value="1"/>
</dbReference>
<keyword evidence="4" id="KW-0472">Membrane</keyword>
<protein>
    <recommendedName>
        <fullName evidence="3">Carboxylic ester hydrolase</fullName>
        <ecNumber evidence="3">3.1.1.-</ecNumber>
    </recommendedName>
</protein>
<keyword evidence="2 3" id="KW-0378">Hydrolase</keyword>
<evidence type="ECO:0000313" key="7">
    <source>
        <dbReference type="Proteomes" id="UP001221413"/>
    </source>
</evidence>
<dbReference type="SUPFAM" id="SSF53474">
    <property type="entry name" value="alpha/beta-Hydrolases"/>
    <property type="match status" value="1"/>
</dbReference>
<accession>A0AAD6IWD4</accession>
<comment type="caution">
    <text evidence="6">The sequence shown here is derived from an EMBL/GenBank/DDBJ whole genome shotgun (WGS) entry which is preliminary data.</text>
</comment>
<dbReference type="InterPro" id="IPR050654">
    <property type="entry name" value="AChE-related_enzymes"/>
</dbReference>
<evidence type="ECO:0000256" key="3">
    <source>
        <dbReference type="RuleBase" id="RU361235"/>
    </source>
</evidence>
<dbReference type="Proteomes" id="UP001221413">
    <property type="component" value="Unassembled WGS sequence"/>
</dbReference>
<dbReference type="InterPro" id="IPR019826">
    <property type="entry name" value="Carboxylesterase_B_AS"/>
</dbReference>
<name>A0AAD6IWD4_DREDA</name>
<sequence>MRFLSPITSTSFCVATLFSANAAARILQAEISAGQVQGGLCSQNNKDGPSKFLGIPYAIPPVGERRWLAPGRYNDKFSGGKLSATKFAAVCYQFSWHNGSAADPPPYSEDCLYLNVWVPSTASTSSPDLPVKVWIHGGANNGGSIVNPLYDGCDLAATGSIVVNIAYRLGPLGFLALKRAGISGNFGIQDIKLGLQWVQDNIAAFGGDRRKVLLFGQSAGAWNSFIISTLPDAKNLMRAVALESGGGIDLPSSSSAQMAGAMFAKRANCSANDAACLRSISPGTLRDIFWDHSYSSLRTMSITRPCIQPYVDGAIIPEQPSQAGVQVPAVFGSMSQEGTIAILNAIHHPEKTKPSRYHDILTSGLGPLVDEVYAQYPLSSFSNHPYPDFSRAAQIITDWQWRCPSYRGLLRAGEKGIPTWTYLFDHSPKCPSSAGMGADVAALLGPSHTFDIPFVLAHTSSLPRPNGACSFDATELRISQTFVDAWTGLAATGDASTATFNWPAFENGTSMGLYVGDDGAAIRSLQANFSVCSFWNHIQEVLLQAANTGSTRTTVIATGEAVRPQSTVTGALVVVVHILASVLLSVIFLAD</sequence>
<keyword evidence="4" id="KW-0812">Transmembrane</keyword>